<evidence type="ECO:0000256" key="1">
    <source>
        <dbReference type="SAM" id="Coils"/>
    </source>
</evidence>
<feature type="coiled-coil region" evidence="1">
    <location>
        <begin position="108"/>
        <end position="143"/>
    </location>
</feature>
<reference evidence="2 3" key="1">
    <citation type="submission" date="2019-08" db="EMBL/GenBank/DDBJ databases">
        <title>Calorimonas adulescens gen. nov., sp. nov., an anaerobic thermophilic bacterium from Sakhalin hot spring.</title>
        <authorList>
            <person name="Khomyakova M.A."/>
            <person name="Merkel A.Y."/>
            <person name="Novikov A."/>
            <person name="Bonch-Osmolovskaya E.A."/>
            <person name="Slobodkin A.I."/>
        </authorList>
    </citation>
    <scope>NUCLEOTIDE SEQUENCE [LARGE SCALE GENOMIC DNA]</scope>
    <source>
        <strain evidence="2 3">A05MB</strain>
    </source>
</reference>
<dbReference type="AlphaFoldDB" id="A0A5D8QGV6"/>
<dbReference type="RefSeq" id="WP_149544186.1">
    <property type="nucleotide sequence ID" value="NZ_VTPS01000001.1"/>
</dbReference>
<sequence length="239" mass="26699">MSISAVKEEVVAVLPTTVTPDEKKISKEVTAIEFQAESIIIQDEADYQQAAEFGRTIKQKAAEVVEFFKPMKDSAYKAHKEICDREKMMLTPLKNAENILKKTMSAYALEQERKRKALEEEMRRKAEEEANRKIEEAIALEEQGKIEEAEAAMLDAQITDSVARGATLVVEKPKAEGVSVSKDWEIVSINDAIVPLKVAGVTIRPVDEKAVMRLIRASKGTVSIPGVVYKETAKMSFRR</sequence>
<organism evidence="2 3">
    <name type="scientific">Calorimonas adulescens</name>
    <dbReference type="NCBI Taxonomy" id="2606906"/>
    <lineage>
        <taxon>Bacteria</taxon>
        <taxon>Bacillati</taxon>
        <taxon>Bacillota</taxon>
        <taxon>Clostridia</taxon>
        <taxon>Thermoanaerobacterales</taxon>
        <taxon>Thermoanaerobacteraceae</taxon>
        <taxon>Calorimonas</taxon>
    </lineage>
</organism>
<keyword evidence="3" id="KW-1185">Reference proteome</keyword>
<keyword evidence="1" id="KW-0175">Coiled coil</keyword>
<evidence type="ECO:0000313" key="2">
    <source>
        <dbReference type="EMBL" id="TZE83567.1"/>
    </source>
</evidence>
<evidence type="ECO:0000313" key="3">
    <source>
        <dbReference type="Proteomes" id="UP000322976"/>
    </source>
</evidence>
<gene>
    <name evidence="2" type="ORF">FWJ32_01430</name>
</gene>
<dbReference type="Proteomes" id="UP000322976">
    <property type="component" value="Unassembled WGS sequence"/>
</dbReference>
<protein>
    <submittedName>
        <fullName evidence="2">Uncharacterized protein</fullName>
    </submittedName>
</protein>
<name>A0A5D8QGV6_9THEO</name>
<proteinExistence type="predicted"/>
<comment type="caution">
    <text evidence="2">The sequence shown here is derived from an EMBL/GenBank/DDBJ whole genome shotgun (WGS) entry which is preliminary data.</text>
</comment>
<dbReference type="EMBL" id="VTPS01000001">
    <property type="protein sequence ID" value="TZE83567.1"/>
    <property type="molecule type" value="Genomic_DNA"/>
</dbReference>
<accession>A0A5D8QGV6</accession>